<comment type="caution">
    <text evidence="13">The sequence shown here is derived from an EMBL/GenBank/DDBJ whole genome shotgun (WGS) entry which is preliminary data.</text>
</comment>
<dbReference type="HAMAP" id="MF_00102">
    <property type="entry name" value="DapB"/>
    <property type="match status" value="1"/>
</dbReference>
<feature type="binding site" evidence="9">
    <location>
        <position position="144"/>
    </location>
    <ligand>
        <name>(S)-2,3,4,5-tetrahydrodipicolinate</name>
        <dbReference type="ChEBI" id="CHEBI:16845"/>
    </ligand>
</feature>
<dbReference type="InterPro" id="IPR022664">
    <property type="entry name" value="DapB_N_CS"/>
</dbReference>
<feature type="binding site" evidence="9">
    <location>
        <begin position="109"/>
        <end position="112"/>
    </location>
    <ligand>
        <name>NAD(+)</name>
        <dbReference type="ChEBI" id="CHEBI:57540"/>
    </ligand>
</feature>
<comment type="caution">
    <text evidence="9">Was originally thought to be a dihydrodipicolinate reductase (DHDPR), catalyzing the conversion of dihydrodipicolinate to tetrahydrodipicolinate. However, it was shown in E.coli that the substrate of the enzymatic reaction is not dihydrodipicolinate (DHDP) but in fact (2S,4S)-4-hydroxy-2,3,4,5-tetrahydrodipicolinic acid (HTPA), the product released by the DapA-catalyzed reaction.</text>
</comment>
<name>A0A926I8H9_9FIRM</name>
<dbReference type="GO" id="GO:0019877">
    <property type="term" value="P:diaminopimelate biosynthetic process"/>
    <property type="evidence" value="ECO:0007669"/>
    <property type="project" value="UniProtKB-UniRule"/>
</dbReference>
<dbReference type="EC" id="1.17.1.8" evidence="9 10"/>
<comment type="catalytic activity">
    <reaction evidence="9">
        <text>(S)-2,3,4,5-tetrahydrodipicolinate + NAD(+) + H2O = (2S,4S)-4-hydroxy-2,3,4,5-tetrahydrodipicolinate + NADH + H(+)</text>
        <dbReference type="Rhea" id="RHEA:35323"/>
        <dbReference type="ChEBI" id="CHEBI:15377"/>
        <dbReference type="ChEBI" id="CHEBI:15378"/>
        <dbReference type="ChEBI" id="CHEBI:16845"/>
        <dbReference type="ChEBI" id="CHEBI:57540"/>
        <dbReference type="ChEBI" id="CHEBI:57945"/>
        <dbReference type="ChEBI" id="CHEBI:67139"/>
        <dbReference type="EC" id="1.17.1.8"/>
    </reaction>
</comment>
<feature type="binding site" evidence="9">
    <location>
        <begin position="85"/>
        <end position="87"/>
    </location>
    <ligand>
        <name>NAD(+)</name>
        <dbReference type="ChEBI" id="CHEBI:57540"/>
    </ligand>
</feature>
<dbReference type="GO" id="GO:0016726">
    <property type="term" value="F:oxidoreductase activity, acting on CH or CH2 groups, NAD or NADP as acceptor"/>
    <property type="evidence" value="ECO:0007669"/>
    <property type="project" value="UniProtKB-UniRule"/>
</dbReference>
<comment type="similarity">
    <text evidence="1 9">Belongs to the DapB family.</text>
</comment>
<dbReference type="GO" id="GO:0008839">
    <property type="term" value="F:4-hydroxy-tetrahydrodipicolinate reductase"/>
    <property type="evidence" value="ECO:0007669"/>
    <property type="project" value="UniProtKB-UniRule"/>
</dbReference>
<dbReference type="Gene3D" id="3.40.50.720">
    <property type="entry name" value="NAD(P)-binding Rossmann-like Domain"/>
    <property type="match status" value="1"/>
</dbReference>
<evidence type="ECO:0000259" key="12">
    <source>
        <dbReference type="Pfam" id="PF05173"/>
    </source>
</evidence>
<evidence type="ECO:0000259" key="11">
    <source>
        <dbReference type="Pfam" id="PF01113"/>
    </source>
</evidence>
<keyword evidence="4 9" id="KW-0521">NADP</keyword>
<gene>
    <name evidence="9" type="primary">dapB</name>
    <name evidence="13" type="ORF">H8718_03840</name>
</gene>
<evidence type="ECO:0000256" key="5">
    <source>
        <dbReference type="ARBA" id="ARBA00022915"/>
    </source>
</evidence>
<feature type="binding site" evidence="9">
    <location>
        <position position="34"/>
    </location>
    <ligand>
        <name>NAD(+)</name>
        <dbReference type="ChEBI" id="CHEBI:57540"/>
    </ligand>
</feature>
<dbReference type="Proteomes" id="UP000655830">
    <property type="component" value="Unassembled WGS sequence"/>
</dbReference>
<dbReference type="SUPFAM" id="SSF55347">
    <property type="entry name" value="Glyceraldehyde-3-phosphate dehydrogenase-like, C-terminal domain"/>
    <property type="match status" value="1"/>
</dbReference>
<keyword evidence="14" id="KW-1185">Reference proteome</keyword>
<feature type="domain" description="Dihydrodipicolinate reductase N-terminal" evidence="11">
    <location>
        <begin position="3"/>
        <end position="112"/>
    </location>
</feature>
<comment type="catalytic activity">
    <reaction evidence="9">
        <text>(S)-2,3,4,5-tetrahydrodipicolinate + NADP(+) + H2O = (2S,4S)-4-hydroxy-2,3,4,5-tetrahydrodipicolinate + NADPH + H(+)</text>
        <dbReference type="Rhea" id="RHEA:35331"/>
        <dbReference type="ChEBI" id="CHEBI:15377"/>
        <dbReference type="ChEBI" id="CHEBI:15378"/>
        <dbReference type="ChEBI" id="CHEBI:16845"/>
        <dbReference type="ChEBI" id="CHEBI:57783"/>
        <dbReference type="ChEBI" id="CHEBI:58349"/>
        <dbReference type="ChEBI" id="CHEBI:67139"/>
        <dbReference type="EC" id="1.17.1.8"/>
    </reaction>
</comment>
<dbReference type="FunFam" id="3.30.360.10:FF:000009">
    <property type="entry name" value="4-hydroxy-tetrahydrodipicolinate reductase"/>
    <property type="match status" value="1"/>
</dbReference>
<keyword evidence="6 9" id="KW-0560">Oxidoreductase</keyword>
<dbReference type="NCBIfam" id="TIGR00036">
    <property type="entry name" value="dapB"/>
    <property type="match status" value="1"/>
</dbReference>
<evidence type="ECO:0000256" key="7">
    <source>
        <dbReference type="ARBA" id="ARBA00023027"/>
    </source>
</evidence>
<dbReference type="GO" id="GO:0051287">
    <property type="term" value="F:NAD binding"/>
    <property type="evidence" value="ECO:0007669"/>
    <property type="project" value="UniProtKB-UniRule"/>
</dbReference>
<dbReference type="SUPFAM" id="SSF51735">
    <property type="entry name" value="NAD(P)-binding Rossmann-fold domains"/>
    <property type="match status" value="1"/>
</dbReference>
<reference evidence="13" key="1">
    <citation type="submission" date="2020-08" db="EMBL/GenBank/DDBJ databases">
        <title>Genome public.</title>
        <authorList>
            <person name="Liu C."/>
            <person name="Sun Q."/>
        </authorList>
    </citation>
    <scope>NUCLEOTIDE SEQUENCE</scope>
    <source>
        <strain evidence="13">NSJ-12</strain>
    </source>
</reference>
<evidence type="ECO:0000256" key="10">
    <source>
        <dbReference type="NCBIfam" id="TIGR00036"/>
    </source>
</evidence>
<evidence type="ECO:0000256" key="9">
    <source>
        <dbReference type="HAMAP-Rule" id="MF_00102"/>
    </source>
</evidence>
<evidence type="ECO:0000313" key="14">
    <source>
        <dbReference type="Proteomes" id="UP000655830"/>
    </source>
</evidence>
<dbReference type="GO" id="GO:0005829">
    <property type="term" value="C:cytosol"/>
    <property type="evidence" value="ECO:0007669"/>
    <property type="project" value="TreeGrafter"/>
</dbReference>
<dbReference type="InterPro" id="IPR023940">
    <property type="entry name" value="DHDPR_bac"/>
</dbReference>
<evidence type="ECO:0000256" key="6">
    <source>
        <dbReference type="ARBA" id="ARBA00023002"/>
    </source>
</evidence>
<keyword evidence="3 9" id="KW-0028">Amino-acid biosynthesis</keyword>
<dbReference type="AlphaFoldDB" id="A0A926I8H9"/>
<feature type="binding site" evidence="9">
    <location>
        <begin position="153"/>
        <end position="154"/>
    </location>
    <ligand>
        <name>(S)-2,3,4,5-tetrahydrodipicolinate</name>
        <dbReference type="ChEBI" id="CHEBI:16845"/>
    </ligand>
</feature>
<dbReference type="CDD" id="cd02274">
    <property type="entry name" value="DHDPR_N"/>
    <property type="match status" value="1"/>
</dbReference>
<feature type="domain" description="Dihydrodipicolinate reductase C-terminal" evidence="12">
    <location>
        <begin position="115"/>
        <end position="250"/>
    </location>
</feature>
<dbReference type="RefSeq" id="WP_177670133.1">
    <property type="nucleotide sequence ID" value="NZ_JACRSY010000004.1"/>
</dbReference>
<dbReference type="GO" id="GO:0009089">
    <property type="term" value="P:lysine biosynthetic process via diaminopimelate"/>
    <property type="evidence" value="ECO:0007669"/>
    <property type="project" value="UniProtKB-UniRule"/>
</dbReference>
<keyword evidence="5 9" id="KW-0220">Diaminopimelate biosynthesis</keyword>
<accession>A0A926I8H9</accession>
<dbReference type="PROSITE" id="PS01298">
    <property type="entry name" value="DAPB"/>
    <property type="match status" value="1"/>
</dbReference>
<keyword evidence="8 9" id="KW-0457">Lysine biosynthesis</keyword>
<dbReference type="GO" id="GO:0050661">
    <property type="term" value="F:NADP binding"/>
    <property type="evidence" value="ECO:0007669"/>
    <property type="project" value="UniProtKB-UniRule"/>
</dbReference>
<dbReference type="EMBL" id="JACRSY010000004">
    <property type="protein sequence ID" value="MBC8578660.1"/>
    <property type="molecule type" value="Genomic_DNA"/>
</dbReference>
<sequence length="252" mass="27052">MTNILMHGCNGRIGQAIVRIIKDHPNLNLVAGVDPNLSIPNTFPVFDHISACNVPVDVIVDFSTASAVRPLLEHAITKKIPVVVCTTGLSDEDIEFVHEASKHIPVFFSANMSLGVNLLITLAKRATEVLADSGFDIEIIEKHHNQKVDAPSGTALAIADAITGTLDEKYALRYDRSGVREKRPKNEIGIHAIRGGTIVGEHDILFAGNDEVITLSHSAASKEVFAVGALKAAAFLHGKAAGLYNMEHLLDS</sequence>
<protein>
    <recommendedName>
        <fullName evidence="9 10">4-hydroxy-tetrahydrodipicolinate reductase</fullName>
        <shortName evidence="9">HTPA reductase</shortName>
        <ecNumber evidence="9 10">1.17.1.8</ecNumber>
    </recommendedName>
</protein>
<comment type="function">
    <text evidence="9">Catalyzes the conversion of 4-hydroxy-tetrahydrodipicolinate (HTPA) to tetrahydrodipicolinate.</text>
</comment>
<dbReference type="Pfam" id="PF05173">
    <property type="entry name" value="DapB_C"/>
    <property type="match status" value="1"/>
</dbReference>
<comment type="pathway">
    <text evidence="9">Amino-acid biosynthesis; L-lysine biosynthesis via DAP pathway; (S)-tetrahydrodipicolinate from L-aspartate: step 4/4.</text>
</comment>
<dbReference type="InterPro" id="IPR036291">
    <property type="entry name" value="NAD(P)-bd_dom_sf"/>
</dbReference>
<proteinExistence type="inferred from homology"/>
<comment type="subcellular location">
    <subcellularLocation>
        <location evidence="9">Cytoplasm</location>
    </subcellularLocation>
</comment>
<dbReference type="PANTHER" id="PTHR20836:SF7">
    <property type="entry name" value="4-HYDROXY-TETRAHYDRODIPICOLINATE REDUCTASE"/>
    <property type="match status" value="1"/>
</dbReference>
<evidence type="ECO:0000313" key="13">
    <source>
        <dbReference type="EMBL" id="MBC8578660.1"/>
    </source>
</evidence>
<evidence type="ECO:0000256" key="8">
    <source>
        <dbReference type="ARBA" id="ARBA00023154"/>
    </source>
</evidence>
<dbReference type="InterPro" id="IPR000846">
    <property type="entry name" value="DapB_N"/>
</dbReference>
<dbReference type="PANTHER" id="PTHR20836">
    <property type="entry name" value="DIHYDRODIPICOLINATE REDUCTASE"/>
    <property type="match status" value="1"/>
</dbReference>
<evidence type="ECO:0000256" key="4">
    <source>
        <dbReference type="ARBA" id="ARBA00022857"/>
    </source>
</evidence>
<dbReference type="InterPro" id="IPR022663">
    <property type="entry name" value="DapB_C"/>
</dbReference>
<comment type="subunit">
    <text evidence="9">Homotetramer.</text>
</comment>
<organism evidence="13 14">
    <name type="scientific">Zhenhengia yiwuensis</name>
    <dbReference type="NCBI Taxonomy" id="2763666"/>
    <lineage>
        <taxon>Bacteria</taxon>
        <taxon>Bacillati</taxon>
        <taxon>Bacillota</taxon>
        <taxon>Clostridia</taxon>
        <taxon>Lachnospirales</taxon>
        <taxon>Lachnospiraceae</taxon>
        <taxon>Zhenhengia</taxon>
    </lineage>
</organism>
<feature type="binding site" evidence="9">
    <location>
        <begin position="8"/>
        <end position="13"/>
    </location>
    <ligand>
        <name>NAD(+)</name>
        <dbReference type="ChEBI" id="CHEBI:57540"/>
    </ligand>
</feature>
<dbReference type="Pfam" id="PF01113">
    <property type="entry name" value="DapB_N"/>
    <property type="match status" value="1"/>
</dbReference>
<keyword evidence="2 9" id="KW-0963">Cytoplasm</keyword>
<evidence type="ECO:0000256" key="3">
    <source>
        <dbReference type="ARBA" id="ARBA00022605"/>
    </source>
</evidence>
<evidence type="ECO:0000256" key="2">
    <source>
        <dbReference type="ARBA" id="ARBA00022490"/>
    </source>
</evidence>
<dbReference type="PIRSF" id="PIRSF000161">
    <property type="entry name" value="DHPR"/>
    <property type="match status" value="1"/>
</dbReference>
<feature type="active site" description="Proton donor" evidence="9">
    <location>
        <position position="147"/>
    </location>
</feature>
<evidence type="ECO:0000256" key="1">
    <source>
        <dbReference type="ARBA" id="ARBA00006642"/>
    </source>
</evidence>
<feature type="active site" description="Proton donor/acceptor" evidence="9">
    <location>
        <position position="143"/>
    </location>
</feature>
<keyword evidence="7 9" id="KW-0520">NAD</keyword>
<comment type="caution">
    <text evidence="9">Lacks conserved residue(s) required for the propagation of feature annotation.</text>
</comment>
<dbReference type="Gene3D" id="3.30.360.10">
    <property type="entry name" value="Dihydrodipicolinate Reductase, domain 2"/>
    <property type="match status" value="1"/>
</dbReference>